<gene>
    <name evidence="1" type="ORF">WDV06_15385</name>
</gene>
<keyword evidence="2" id="KW-1185">Reference proteome</keyword>
<comment type="caution">
    <text evidence="1">The sequence shown here is derived from an EMBL/GenBank/DDBJ whole genome shotgun (WGS) entry which is preliminary data.</text>
</comment>
<name>A0ABW7PDJ7_9ACTN</name>
<proteinExistence type="predicted"/>
<evidence type="ECO:0000313" key="2">
    <source>
        <dbReference type="Proteomes" id="UP001610631"/>
    </source>
</evidence>
<dbReference type="EMBL" id="JBBDHD010000033">
    <property type="protein sequence ID" value="MFH7596464.1"/>
    <property type="molecule type" value="Genomic_DNA"/>
</dbReference>
<protein>
    <submittedName>
        <fullName evidence="1">Uncharacterized protein</fullName>
    </submittedName>
</protein>
<organism evidence="1 2">
    <name type="scientific">Streptomyces racemochromogenes</name>
    <dbReference type="NCBI Taxonomy" id="67353"/>
    <lineage>
        <taxon>Bacteria</taxon>
        <taxon>Bacillati</taxon>
        <taxon>Actinomycetota</taxon>
        <taxon>Actinomycetes</taxon>
        <taxon>Kitasatosporales</taxon>
        <taxon>Streptomycetaceae</taxon>
        <taxon>Streptomyces</taxon>
    </lineage>
</organism>
<evidence type="ECO:0000313" key="1">
    <source>
        <dbReference type="EMBL" id="MFH7596464.1"/>
    </source>
</evidence>
<reference evidence="1 2" key="1">
    <citation type="submission" date="2024-03" db="EMBL/GenBank/DDBJ databases">
        <title>Whole genome sequencing of Streptomyces racemochromogenes, to identify antimicrobial biosynthetic gene clusters.</title>
        <authorList>
            <person name="Suryawanshi P."/>
            <person name="Krishnaraj P.U."/>
            <person name="Arun Y.P."/>
            <person name="Suryawanshi M.P."/>
            <person name="Rakshit O."/>
        </authorList>
    </citation>
    <scope>NUCLEOTIDE SEQUENCE [LARGE SCALE GENOMIC DNA]</scope>
    <source>
        <strain evidence="1 2">AUDT626</strain>
    </source>
</reference>
<sequence>MTTPDEIHTQGLLLVDRFQDCAAAPDDLEAARLCDEALTRLDALLRAAGE</sequence>
<dbReference type="RefSeq" id="WP_395510304.1">
    <property type="nucleotide sequence ID" value="NZ_JBBDHD010000033.1"/>
</dbReference>
<accession>A0ABW7PDJ7</accession>
<dbReference type="Proteomes" id="UP001610631">
    <property type="component" value="Unassembled WGS sequence"/>
</dbReference>